<dbReference type="NCBIfam" id="TIGR00464">
    <property type="entry name" value="gltX_bact"/>
    <property type="match status" value="1"/>
</dbReference>
<dbReference type="InterPro" id="IPR001412">
    <property type="entry name" value="aa-tRNA-synth_I_CS"/>
</dbReference>
<dbReference type="InterPro" id="IPR014729">
    <property type="entry name" value="Rossmann-like_a/b/a_fold"/>
</dbReference>
<keyword evidence="12" id="KW-1185">Reference proteome</keyword>
<dbReference type="Proteomes" id="UP001161409">
    <property type="component" value="Unassembled WGS sequence"/>
</dbReference>
<evidence type="ECO:0000259" key="10">
    <source>
        <dbReference type="Pfam" id="PF19269"/>
    </source>
</evidence>
<dbReference type="HAMAP" id="MF_00022">
    <property type="entry name" value="Glu_tRNA_synth_type1"/>
    <property type="match status" value="1"/>
</dbReference>
<dbReference type="PANTHER" id="PTHR43311:SF2">
    <property type="entry name" value="GLUTAMATE--TRNA LIGASE, MITOCHONDRIAL-RELATED"/>
    <property type="match status" value="1"/>
</dbReference>
<comment type="catalytic activity">
    <reaction evidence="8">
        <text>tRNA(Glu) + L-glutamate + ATP = L-glutamyl-tRNA(Glu) + AMP + diphosphate</text>
        <dbReference type="Rhea" id="RHEA:23540"/>
        <dbReference type="Rhea" id="RHEA-COMP:9663"/>
        <dbReference type="Rhea" id="RHEA-COMP:9680"/>
        <dbReference type="ChEBI" id="CHEBI:29985"/>
        <dbReference type="ChEBI" id="CHEBI:30616"/>
        <dbReference type="ChEBI" id="CHEBI:33019"/>
        <dbReference type="ChEBI" id="CHEBI:78442"/>
        <dbReference type="ChEBI" id="CHEBI:78520"/>
        <dbReference type="ChEBI" id="CHEBI:456215"/>
        <dbReference type="EC" id="6.1.1.17"/>
    </reaction>
</comment>
<feature type="short sequence motif" description="'HIGH' region" evidence="8">
    <location>
        <begin position="9"/>
        <end position="19"/>
    </location>
</feature>
<comment type="subunit">
    <text evidence="8">Monomer.</text>
</comment>
<dbReference type="PANTHER" id="PTHR43311">
    <property type="entry name" value="GLUTAMATE--TRNA LIGASE"/>
    <property type="match status" value="1"/>
</dbReference>
<dbReference type="RefSeq" id="WP_169561112.1">
    <property type="nucleotide sequence ID" value="NZ_BSNF01000008.1"/>
</dbReference>
<sequence length="443" mass="49431">MTVKFRFAPSPTGFLHVGNARLALINWLYASKEGGGMVLRLDDTDTERSTEEYAEGIQEDLKWLGLEWSDLRKQSDRGEAYTAAFEALKAAGRIYPCYETGEELEYKRKRQLARKLPPVYDRSALKLSDEEKAAFEAEGRKPHWRFLLDQEVVAWDDKVRGRVEVDCASMSDPVLIRSDGRPLYHLPSVVDDIDFQISHVIRGEDHVSNTALHVQLFKALGAGVPEFAHLPLLMGPDGGPLSKREGSQSLRELRESGIDPMSVNSLLARLGTSDNVEVRHTLKEVVEGFDITRFSRAAAKFDPAELMNLNAKLLHDMPWDAARDKLAIDGADEAFWLAIRGNVSTMLEAREWWDVVTGPVSPVVEDQAFLTAALALLPEGPFNDDSWKQWTTAVKDELGVKGKALFLPLRLALTAKPHGPEMNKMLVLIGRDKAMARLTGETA</sequence>
<dbReference type="InterPro" id="IPR049940">
    <property type="entry name" value="GluQ/Sye"/>
</dbReference>
<evidence type="ECO:0000259" key="9">
    <source>
        <dbReference type="Pfam" id="PF00749"/>
    </source>
</evidence>
<evidence type="ECO:0000256" key="6">
    <source>
        <dbReference type="ARBA" id="ARBA00022917"/>
    </source>
</evidence>
<feature type="domain" description="Aminoacyl-tRNA synthetase class I anticodon-binding" evidence="10">
    <location>
        <begin position="368"/>
        <end position="438"/>
    </location>
</feature>
<dbReference type="Gene3D" id="3.40.50.620">
    <property type="entry name" value="HUPs"/>
    <property type="match status" value="1"/>
</dbReference>
<comment type="subcellular location">
    <subcellularLocation>
        <location evidence="8">Cytoplasm</location>
    </subcellularLocation>
</comment>
<evidence type="ECO:0000313" key="12">
    <source>
        <dbReference type="Proteomes" id="UP001161409"/>
    </source>
</evidence>
<evidence type="ECO:0000313" key="11">
    <source>
        <dbReference type="EMBL" id="GLQ07027.1"/>
    </source>
</evidence>
<evidence type="ECO:0000256" key="3">
    <source>
        <dbReference type="ARBA" id="ARBA00022598"/>
    </source>
</evidence>
<reference evidence="11" key="1">
    <citation type="journal article" date="2014" name="Int. J. Syst. Evol. Microbiol.">
        <title>Complete genome of a new Firmicutes species belonging to the dominant human colonic microbiota ('Ruminococcus bicirculans') reveals two chromosomes and a selective capacity to utilize plant glucans.</title>
        <authorList>
            <consortium name="NISC Comparative Sequencing Program"/>
            <person name="Wegmann U."/>
            <person name="Louis P."/>
            <person name="Goesmann A."/>
            <person name="Henrissat B."/>
            <person name="Duncan S.H."/>
            <person name="Flint H.J."/>
        </authorList>
    </citation>
    <scope>NUCLEOTIDE SEQUENCE</scope>
    <source>
        <strain evidence="11">NBRC 103408</strain>
    </source>
</reference>
<organism evidence="11 12">
    <name type="scientific">Sneathiella chinensis</name>
    <dbReference type="NCBI Taxonomy" id="349750"/>
    <lineage>
        <taxon>Bacteria</taxon>
        <taxon>Pseudomonadati</taxon>
        <taxon>Pseudomonadota</taxon>
        <taxon>Alphaproteobacteria</taxon>
        <taxon>Sneathiellales</taxon>
        <taxon>Sneathiellaceae</taxon>
        <taxon>Sneathiella</taxon>
    </lineage>
</organism>
<dbReference type="Gene3D" id="1.10.10.350">
    <property type="match status" value="1"/>
</dbReference>
<evidence type="ECO:0000256" key="1">
    <source>
        <dbReference type="ARBA" id="ARBA00007894"/>
    </source>
</evidence>
<dbReference type="InterPro" id="IPR008925">
    <property type="entry name" value="aa_tRNA-synth_I_cd-bd_sf"/>
</dbReference>
<gene>
    <name evidence="11" type="primary">gltX1</name>
    <name evidence="8" type="synonym">gltX</name>
    <name evidence="11" type="ORF">GCM10007924_22480</name>
</gene>
<evidence type="ECO:0000256" key="2">
    <source>
        <dbReference type="ARBA" id="ARBA00022490"/>
    </source>
</evidence>
<accession>A0ABQ5U4K4</accession>
<dbReference type="InterPro" id="IPR045462">
    <property type="entry name" value="aa-tRNA-synth_I_cd-bd"/>
</dbReference>
<feature type="short sequence motif" description="'KMSKS' region" evidence="8">
    <location>
        <begin position="240"/>
        <end position="244"/>
    </location>
</feature>
<comment type="similarity">
    <text evidence="1 8">Belongs to the class-I aminoacyl-tRNA synthetase family. Glutamate--tRNA ligase type 1 subfamily.</text>
</comment>
<dbReference type="SUPFAM" id="SSF48163">
    <property type="entry name" value="An anticodon-binding domain of class I aminoacyl-tRNA synthetases"/>
    <property type="match status" value="1"/>
</dbReference>
<dbReference type="GO" id="GO:0016874">
    <property type="term" value="F:ligase activity"/>
    <property type="evidence" value="ECO:0007669"/>
    <property type="project" value="UniProtKB-KW"/>
</dbReference>
<evidence type="ECO:0000256" key="4">
    <source>
        <dbReference type="ARBA" id="ARBA00022741"/>
    </source>
</evidence>
<comment type="function">
    <text evidence="8">Catalyzes the attachment of glutamate to tRNA(Glu) in a two-step reaction: glutamate is first activated by ATP to form Glu-AMP and then transferred to the acceptor end of tRNA(Glu).</text>
</comment>
<evidence type="ECO:0000256" key="7">
    <source>
        <dbReference type="ARBA" id="ARBA00023146"/>
    </source>
</evidence>
<reference evidence="11" key="2">
    <citation type="submission" date="2023-01" db="EMBL/GenBank/DDBJ databases">
        <title>Draft genome sequence of Sneathiella chinensis strain NBRC 103408.</title>
        <authorList>
            <person name="Sun Q."/>
            <person name="Mori K."/>
        </authorList>
    </citation>
    <scope>NUCLEOTIDE SEQUENCE</scope>
    <source>
        <strain evidence="11">NBRC 103408</strain>
    </source>
</reference>
<feature type="domain" description="Glutamyl/glutaminyl-tRNA synthetase class Ib catalytic" evidence="9">
    <location>
        <begin position="3"/>
        <end position="306"/>
    </location>
</feature>
<evidence type="ECO:0000256" key="8">
    <source>
        <dbReference type="HAMAP-Rule" id="MF_00022"/>
    </source>
</evidence>
<comment type="caution">
    <text evidence="11">The sequence shown here is derived from an EMBL/GenBank/DDBJ whole genome shotgun (WGS) entry which is preliminary data.</text>
</comment>
<dbReference type="PRINTS" id="PR00987">
    <property type="entry name" value="TRNASYNTHGLU"/>
</dbReference>
<protein>
    <recommendedName>
        <fullName evidence="8">Glutamate--tRNA ligase</fullName>
        <ecNumber evidence="8">6.1.1.17</ecNumber>
    </recommendedName>
    <alternativeName>
        <fullName evidence="8">Glutamyl-tRNA synthetase</fullName>
        <shortName evidence="8">GluRS</shortName>
    </alternativeName>
</protein>
<dbReference type="InterPro" id="IPR020751">
    <property type="entry name" value="aa-tRNA-synth_I_codon-bd_sub2"/>
</dbReference>
<dbReference type="InterPro" id="IPR004527">
    <property type="entry name" value="Glu-tRNA-ligase_bac/mito"/>
</dbReference>
<keyword evidence="6 8" id="KW-0648">Protein biosynthesis</keyword>
<keyword evidence="3 8" id="KW-0436">Ligase</keyword>
<dbReference type="Pfam" id="PF19269">
    <property type="entry name" value="Anticodon_2"/>
    <property type="match status" value="1"/>
</dbReference>
<dbReference type="Pfam" id="PF00749">
    <property type="entry name" value="tRNA-synt_1c"/>
    <property type="match status" value="1"/>
</dbReference>
<evidence type="ECO:0000256" key="5">
    <source>
        <dbReference type="ARBA" id="ARBA00022840"/>
    </source>
</evidence>
<keyword evidence="2 8" id="KW-0963">Cytoplasm</keyword>
<keyword evidence="5 8" id="KW-0067">ATP-binding</keyword>
<dbReference type="EMBL" id="BSNF01000008">
    <property type="protein sequence ID" value="GLQ07027.1"/>
    <property type="molecule type" value="Genomic_DNA"/>
</dbReference>
<dbReference type="InterPro" id="IPR020058">
    <property type="entry name" value="Glu/Gln-tRNA-synth_Ib_cat-dom"/>
</dbReference>
<dbReference type="PROSITE" id="PS00178">
    <property type="entry name" value="AA_TRNA_LIGASE_I"/>
    <property type="match status" value="1"/>
</dbReference>
<proteinExistence type="inferred from homology"/>
<dbReference type="EC" id="6.1.1.17" evidence="8"/>
<feature type="binding site" evidence="8">
    <location>
        <position position="243"/>
    </location>
    <ligand>
        <name>ATP</name>
        <dbReference type="ChEBI" id="CHEBI:30616"/>
    </ligand>
</feature>
<dbReference type="InterPro" id="IPR000924">
    <property type="entry name" value="Glu/Gln-tRNA-synth"/>
</dbReference>
<keyword evidence="4 8" id="KW-0547">Nucleotide-binding</keyword>
<keyword evidence="7 8" id="KW-0030">Aminoacyl-tRNA synthetase</keyword>
<name>A0ABQ5U4K4_9PROT</name>
<dbReference type="SUPFAM" id="SSF52374">
    <property type="entry name" value="Nucleotidylyl transferase"/>
    <property type="match status" value="1"/>
</dbReference>
<comment type="caution">
    <text evidence="8">Lacks conserved residue(s) required for the propagation of feature annotation.</text>
</comment>